<dbReference type="Proteomes" id="UP000008744">
    <property type="component" value="Unassembled WGS sequence"/>
</dbReference>
<accession>B4H3P3</accession>
<evidence type="ECO:0000256" key="1">
    <source>
        <dbReference type="SAM" id="MobiDB-lite"/>
    </source>
</evidence>
<gene>
    <name evidence="2" type="primary">Dper\GL15214</name>
    <name evidence="2" type="ORF">Dper_GL15214</name>
</gene>
<proteinExistence type="predicted"/>
<reference evidence="2 3" key="1">
    <citation type="journal article" date="2007" name="Nature">
        <title>Evolution of genes and genomes on the Drosophila phylogeny.</title>
        <authorList>
            <consortium name="Drosophila 12 Genomes Consortium"/>
            <person name="Clark A.G."/>
            <person name="Eisen M.B."/>
            <person name="Smith D.R."/>
            <person name="Bergman C.M."/>
            <person name="Oliver B."/>
            <person name="Markow T.A."/>
            <person name="Kaufman T.C."/>
            <person name="Kellis M."/>
            <person name="Gelbart W."/>
            <person name="Iyer V.N."/>
            <person name="Pollard D.A."/>
            <person name="Sackton T.B."/>
            <person name="Larracuente A.M."/>
            <person name="Singh N.D."/>
            <person name="Abad J.P."/>
            <person name="Abt D.N."/>
            <person name="Adryan B."/>
            <person name="Aguade M."/>
            <person name="Akashi H."/>
            <person name="Anderson W.W."/>
            <person name="Aquadro C.F."/>
            <person name="Ardell D.H."/>
            <person name="Arguello R."/>
            <person name="Artieri C.G."/>
            <person name="Barbash D.A."/>
            <person name="Barker D."/>
            <person name="Barsanti P."/>
            <person name="Batterham P."/>
            <person name="Batzoglou S."/>
            <person name="Begun D."/>
            <person name="Bhutkar A."/>
            <person name="Blanco E."/>
            <person name="Bosak S.A."/>
            <person name="Bradley R.K."/>
            <person name="Brand A.D."/>
            <person name="Brent M.R."/>
            <person name="Brooks A.N."/>
            <person name="Brown R.H."/>
            <person name="Butlin R.K."/>
            <person name="Caggese C."/>
            <person name="Calvi B.R."/>
            <person name="Bernardo de Carvalho A."/>
            <person name="Caspi A."/>
            <person name="Castrezana S."/>
            <person name="Celniker S.E."/>
            <person name="Chang J.L."/>
            <person name="Chapple C."/>
            <person name="Chatterji S."/>
            <person name="Chinwalla A."/>
            <person name="Civetta A."/>
            <person name="Clifton S.W."/>
            <person name="Comeron J.M."/>
            <person name="Costello J.C."/>
            <person name="Coyne J.A."/>
            <person name="Daub J."/>
            <person name="David R.G."/>
            <person name="Delcher A.L."/>
            <person name="Delehaunty K."/>
            <person name="Do C.B."/>
            <person name="Ebling H."/>
            <person name="Edwards K."/>
            <person name="Eickbush T."/>
            <person name="Evans J.D."/>
            <person name="Filipski A."/>
            <person name="Findeiss S."/>
            <person name="Freyhult E."/>
            <person name="Fulton L."/>
            <person name="Fulton R."/>
            <person name="Garcia A.C."/>
            <person name="Gardiner A."/>
            <person name="Garfield D.A."/>
            <person name="Garvin B.E."/>
            <person name="Gibson G."/>
            <person name="Gilbert D."/>
            <person name="Gnerre S."/>
            <person name="Godfrey J."/>
            <person name="Good R."/>
            <person name="Gotea V."/>
            <person name="Gravely B."/>
            <person name="Greenberg A.J."/>
            <person name="Griffiths-Jones S."/>
            <person name="Gross S."/>
            <person name="Guigo R."/>
            <person name="Gustafson E.A."/>
            <person name="Haerty W."/>
            <person name="Hahn M.W."/>
            <person name="Halligan D.L."/>
            <person name="Halpern A.L."/>
            <person name="Halter G.M."/>
            <person name="Han M.V."/>
            <person name="Heger A."/>
            <person name="Hillier L."/>
            <person name="Hinrichs A.S."/>
            <person name="Holmes I."/>
            <person name="Hoskins R.A."/>
            <person name="Hubisz M.J."/>
            <person name="Hultmark D."/>
            <person name="Huntley M.A."/>
            <person name="Jaffe D.B."/>
            <person name="Jagadeeshan S."/>
            <person name="Jeck W.R."/>
            <person name="Johnson J."/>
            <person name="Jones C.D."/>
            <person name="Jordan W.C."/>
            <person name="Karpen G.H."/>
            <person name="Kataoka E."/>
            <person name="Keightley P.D."/>
            <person name="Kheradpour P."/>
            <person name="Kirkness E.F."/>
            <person name="Koerich L.B."/>
            <person name="Kristiansen K."/>
            <person name="Kudrna D."/>
            <person name="Kulathinal R.J."/>
            <person name="Kumar S."/>
            <person name="Kwok R."/>
            <person name="Lander E."/>
            <person name="Langley C.H."/>
            <person name="Lapoint R."/>
            <person name="Lazzaro B.P."/>
            <person name="Lee S.J."/>
            <person name="Levesque L."/>
            <person name="Li R."/>
            <person name="Lin C.F."/>
            <person name="Lin M.F."/>
            <person name="Lindblad-Toh K."/>
            <person name="Llopart A."/>
            <person name="Long M."/>
            <person name="Low L."/>
            <person name="Lozovsky E."/>
            <person name="Lu J."/>
            <person name="Luo M."/>
            <person name="Machado C.A."/>
            <person name="Makalowski W."/>
            <person name="Marzo M."/>
            <person name="Matsuda M."/>
            <person name="Matzkin L."/>
            <person name="McAllister B."/>
            <person name="McBride C.S."/>
            <person name="McKernan B."/>
            <person name="McKernan K."/>
            <person name="Mendez-Lago M."/>
            <person name="Minx P."/>
            <person name="Mollenhauer M.U."/>
            <person name="Montooth K."/>
            <person name="Mount S.M."/>
            <person name="Mu X."/>
            <person name="Myers E."/>
            <person name="Negre B."/>
            <person name="Newfeld S."/>
            <person name="Nielsen R."/>
            <person name="Noor M.A."/>
            <person name="O'Grady P."/>
            <person name="Pachter L."/>
            <person name="Papaceit M."/>
            <person name="Parisi M.J."/>
            <person name="Parisi M."/>
            <person name="Parts L."/>
            <person name="Pedersen J.S."/>
            <person name="Pesole G."/>
            <person name="Phillippy A.M."/>
            <person name="Ponting C.P."/>
            <person name="Pop M."/>
            <person name="Porcelli D."/>
            <person name="Powell J.R."/>
            <person name="Prohaska S."/>
            <person name="Pruitt K."/>
            <person name="Puig M."/>
            <person name="Quesneville H."/>
            <person name="Ram K.R."/>
            <person name="Rand D."/>
            <person name="Rasmussen M.D."/>
            <person name="Reed L.K."/>
            <person name="Reenan R."/>
            <person name="Reily A."/>
            <person name="Remington K.A."/>
            <person name="Rieger T.T."/>
            <person name="Ritchie M.G."/>
            <person name="Robin C."/>
            <person name="Rogers Y.H."/>
            <person name="Rohde C."/>
            <person name="Rozas J."/>
            <person name="Rubenfield M.J."/>
            <person name="Ruiz A."/>
            <person name="Russo S."/>
            <person name="Salzberg S.L."/>
            <person name="Sanchez-Gracia A."/>
            <person name="Saranga D.J."/>
            <person name="Sato H."/>
            <person name="Schaeffer S.W."/>
            <person name="Schatz M.C."/>
            <person name="Schlenke T."/>
            <person name="Schwartz R."/>
            <person name="Segarra C."/>
            <person name="Singh R.S."/>
            <person name="Sirot L."/>
            <person name="Sirota M."/>
            <person name="Sisneros N.B."/>
            <person name="Smith C.D."/>
            <person name="Smith T.F."/>
            <person name="Spieth J."/>
            <person name="Stage D.E."/>
            <person name="Stark A."/>
            <person name="Stephan W."/>
            <person name="Strausberg R.L."/>
            <person name="Strempel S."/>
            <person name="Sturgill D."/>
            <person name="Sutton G."/>
            <person name="Sutton G.G."/>
            <person name="Tao W."/>
            <person name="Teichmann S."/>
            <person name="Tobari Y.N."/>
            <person name="Tomimura Y."/>
            <person name="Tsolas J.M."/>
            <person name="Valente V.L."/>
            <person name="Venter E."/>
            <person name="Venter J.C."/>
            <person name="Vicario S."/>
            <person name="Vieira F.G."/>
            <person name="Vilella A.J."/>
            <person name="Villasante A."/>
            <person name="Walenz B."/>
            <person name="Wang J."/>
            <person name="Wasserman M."/>
            <person name="Watts T."/>
            <person name="Wilson D."/>
            <person name="Wilson R.K."/>
            <person name="Wing R.A."/>
            <person name="Wolfner M.F."/>
            <person name="Wong A."/>
            <person name="Wong G.K."/>
            <person name="Wu C.I."/>
            <person name="Wu G."/>
            <person name="Yamamoto D."/>
            <person name="Yang H.P."/>
            <person name="Yang S.P."/>
            <person name="Yorke J.A."/>
            <person name="Yoshida K."/>
            <person name="Zdobnov E."/>
            <person name="Zhang P."/>
            <person name="Zhang Y."/>
            <person name="Zimin A.V."/>
            <person name="Baldwin J."/>
            <person name="Abdouelleil A."/>
            <person name="Abdulkadir J."/>
            <person name="Abebe A."/>
            <person name="Abera B."/>
            <person name="Abreu J."/>
            <person name="Acer S.C."/>
            <person name="Aftuck L."/>
            <person name="Alexander A."/>
            <person name="An P."/>
            <person name="Anderson E."/>
            <person name="Anderson S."/>
            <person name="Arachi H."/>
            <person name="Azer M."/>
            <person name="Bachantsang P."/>
            <person name="Barry A."/>
            <person name="Bayul T."/>
            <person name="Berlin A."/>
            <person name="Bessette D."/>
            <person name="Bloom T."/>
            <person name="Blye J."/>
            <person name="Boguslavskiy L."/>
            <person name="Bonnet C."/>
            <person name="Boukhgalter B."/>
            <person name="Bourzgui I."/>
            <person name="Brown A."/>
            <person name="Cahill P."/>
            <person name="Channer S."/>
            <person name="Cheshatsang Y."/>
            <person name="Chuda L."/>
            <person name="Citroen M."/>
            <person name="Collymore A."/>
            <person name="Cooke P."/>
            <person name="Costello M."/>
            <person name="D'Aco K."/>
            <person name="Daza R."/>
            <person name="De Haan G."/>
            <person name="DeGray S."/>
            <person name="DeMaso C."/>
            <person name="Dhargay N."/>
            <person name="Dooley K."/>
            <person name="Dooley E."/>
            <person name="Doricent M."/>
            <person name="Dorje P."/>
            <person name="Dorjee K."/>
            <person name="Dupes A."/>
            <person name="Elong R."/>
            <person name="Falk J."/>
            <person name="Farina A."/>
            <person name="Faro S."/>
            <person name="Ferguson D."/>
            <person name="Fisher S."/>
            <person name="Foley C.D."/>
            <person name="Franke A."/>
            <person name="Friedrich D."/>
            <person name="Gadbois L."/>
            <person name="Gearin G."/>
            <person name="Gearin C.R."/>
            <person name="Giannoukos G."/>
            <person name="Goode T."/>
            <person name="Graham J."/>
            <person name="Grandbois E."/>
            <person name="Grewal S."/>
            <person name="Gyaltsen K."/>
            <person name="Hafez N."/>
            <person name="Hagos B."/>
            <person name="Hall J."/>
            <person name="Henson C."/>
            <person name="Hollinger A."/>
            <person name="Honan T."/>
            <person name="Huard M.D."/>
            <person name="Hughes L."/>
            <person name="Hurhula B."/>
            <person name="Husby M.E."/>
            <person name="Kamat A."/>
            <person name="Kanga B."/>
            <person name="Kashin S."/>
            <person name="Khazanovich D."/>
            <person name="Kisner P."/>
            <person name="Lance K."/>
            <person name="Lara M."/>
            <person name="Lee W."/>
            <person name="Lennon N."/>
            <person name="Letendre F."/>
            <person name="LeVine R."/>
            <person name="Lipovsky A."/>
            <person name="Liu X."/>
            <person name="Liu J."/>
            <person name="Liu S."/>
            <person name="Lokyitsang T."/>
            <person name="Lokyitsang Y."/>
            <person name="Lubonja R."/>
            <person name="Lui A."/>
            <person name="MacDonald P."/>
            <person name="Magnisalis V."/>
            <person name="Maru K."/>
            <person name="Matthews C."/>
            <person name="McCusker W."/>
            <person name="McDonough S."/>
            <person name="Mehta T."/>
            <person name="Meldrim J."/>
            <person name="Meneus L."/>
            <person name="Mihai O."/>
            <person name="Mihalev A."/>
            <person name="Mihova T."/>
            <person name="Mittelman R."/>
            <person name="Mlenga V."/>
            <person name="Montmayeur A."/>
            <person name="Mulrain L."/>
            <person name="Navidi A."/>
            <person name="Naylor J."/>
            <person name="Negash T."/>
            <person name="Nguyen T."/>
            <person name="Nguyen N."/>
            <person name="Nicol R."/>
            <person name="Norbu C."/>
            <person name="Norbu N."/>
            <person name="Novod N."/>
            <person name="O'Neill B."/>
            <person name="Osman S."/>
            <person name="Markiewicz E."/>
            <person name="Oyono O.L."/>
            <person name="Patti C."/>
            <person name="Phunkhang P."/>
            <person name="Pierre F."/>
            <person name="Priest M."/>
            <person name="Raghuraman S."/>
            <person name="Rege F."/>
            <person name="Reyes R."/>
            <person name="Rise C."/>
            <person name="Rogov P."/>
            <person name="Ross K."/>
            <person name="Ryan E."/>
            <person name="Settipalli S."/>
            <person name="Shea T."/>
            <person name="Sherpa N."/>
            <person name="Shi L."/>
            <person name="Shih D."/>
            <person name="Sparrow T."/>
            <person name="Spaulding J."/>
            <person name="Stalker J."/>
            <person name="Stange-Thomann N."/>
            <person name="Stavropoulos S."/>
            <person name="Stone C."/>
            <person name="Strader C."/>
            <person name="Tesfaye S."/>
            <person name="Thomson T."/>
            <person name="Thoulutsang Y."/>
            <person name="Thoulutsang D."/>
            <person name="Topham K."/>
            <person name="Topping I."/>
            <person name="Tsamla T."/>
            <person name="Vassiliev H."/>
            <person name="Vo A."/>
            <person name="Wangchuk T."/>
            <person name="Wangdi T."/>
            <person name="Weiand M."/>
            <person name="Wilkinson J."/>
            <person name="Wilson A."/>
            <person name="Yadav S."/>
            <person name="Young G."/>
            <person name="Yu Q."/>
            <person name="Zembek L."/>
            <person name="Zhong D."/>
            <person name="Zimmer A."/>
            <person name="Zwirko Z."/>
            <person name="Jaffe D.B."/>
            <person name="Alvarez P."/>
            <person name="Brockman W."/>
            <person name="Butler J."/>
            <person name="Chin C."/>
            <person name="Gnerre S."/>
            <person name="Grabherr M."/>
            <person name="Kleber M."/>
            <person name="Mauceli E."/>
            <person name="MacCallum I."/>
        </authorList>
    </citation>
    <scope>NUCLEOTIDE SEQUENCE [LARGE SCALE GENOMIC DNA]</scope>
    <source>
        <strain evidence="3">MSH-3 / Tucson 14011-0111.49</strain>
    </source>
</reference>
<keyword evidence="3" id="KW-1185">Reference proteome</keyword>
<organism evidence="3">
    <name type="scientific">Drosophila persimilis</name>
    <name type="common">Fruit fly</name>
    <dbReference type="NCBI Taxonomy" id="7234"/>
    <lineage>
        <taxon>Eukaryota</taxon>
        <taxon>Metazoa</taxon>
        <taxon>Ecdysozoa</taxon>
        <taxon>Arthropoda</taxon>
        <taxon>Hexapoda</taxon>
        <taxon>Insecta</taxon>
        <taxon>Pterygota</taxon>
        <taxon>Neoptera</taxon>
        <taxon>Endopterygota</taxon>
        <taxon>Diptera</taxon>
        <taxon>Brachycera</taxon>
        <taxon>Muscomorpha</taxon>
        <taxon>Ephydroidea</taxon>
        <taxon>Drosophilidae</taxon>
        <taxon>Drosophila</taxon>
        <taxon>Sophophora</taxon>
    </lineage>
</organism>
<feature type="compositionally biased region" description="Basic and acidic residues" evidence="1">
    <location>
        <begin position="35"/>
        <end position="47"/>
    </location>
</feature>
<dbReference type="HOGENOM" id="CLU_2906440_0_0_1"/>
<name>B4H3P3_DROPE</name>
<dbReference type="EMBL" id="CH479207">
    <property type="protein sequence ID" value="EDW30994.1"/>
    <property type="molecule type" value="Genomic_DNA"/>
</dbReference>
<sequence length="62" mass="7352">MEDELISCWQNNPYECAALPEQYNRFICLYSKPDPKEQNQKQSEMPKDLQQIKASQEFQPIS</sequence>
<protein>
    <submittedName>
        <fullName evidence="2">GL15214</fullName>
    </submittedName>
</protein>
<feature type="region of interest" description="Disordered" evidence="1">
    <location>
        <begin position="35"/>
        <end position="62"/>
    </location>
</feature>
<feature type="compositionally biased region" description="Polar residues" evidence="1">
    <location>
        <begin position="52"/>
        <end position="62"/>
    </location>
</feature>
<dbReference type="AlphaFoldDB" id="B4H3P3"/>
<evidence type="ECO:0000313" key="3">
    <source>
        <dbReference type="Proteomes" id="UP000008744"/>
    </source>
</evidence>
<evidence type="ECO:0000313" key="2">
    <source>
        <dbReference type="EMBL" id="EDW30994.1"/>
    </source>
</evidence>